<evidence type="ECO:0000256" key="1">
    <source>
        <dbReference type="SAM" id="MobiDB-lite"/>
    </source>
</evidence>
<feature type="region of interest" description="Disordered" evidence="1">
    <location>
        <begin position="118"/>
        <end position="140"/>
    </location>
</feature>
<evidence type="ECO:0000313" key="3">
    <source>
        <dbReference type="Proteomes" id="UP001216907"/>
    </source>
</evidence>
<feature type="compositionally biased region" description="Basic and acidic residues" evidence="1">
    <location>
        <begin position="130"/>
        <end position="140"/>
    </location>
</feature>
<comment type="caution">
    <text evidence="2">The sequence shown here is derived from an EMBL/GenBank/DDBJ whole genome shotgun (WGS) entry which is preliminary data.</text>
</comment>
<organism evidence="2 3">
    <name type="scientific">Paludisphaera mucosa</name>
    <dbReference type="NCBI Taxonomy" id="3030827"/>
    <lineage>
        <taxon>Bacteria</taxon>
        <taxon>Pseudomonadati</taxon>
        <taxon>Planctomycetota</taxon>
        <taxon>Planctomycetia</taxon>
        <taxon>Isosphaerales</taxon>
        <taxon>Isosphaeraceae</taxon>
        <taxon>Paludisphaera</taxon>
    </lineage>
</organism>
<gene>
    <name evidence="2" type="ORF">PZE19_21875</name>
</gene>
<evidence type="ECO:0000313" key="2">
    <source>
        <dbReference type="EMBL" id="MDG3006429.1"/>
    </source>
</evidence>
<feature type="compositionally biased region" description="Low complexity" evidence="1">
    <location>
        <begin position="11"/>
        <end position="22"/>
    </location>
</feature>
<dbReference type="Proteomes" id="UP001216907">
    <property type="component" value="Unassembled WGS sequence"/>
</dbReference>
<name>A0ABT6FFT7_9BACT</name>
<protein>
    <submittedName>
        <fullName evidence="2">Uncharacterized protein</fullName>
    </submittedName>
</protein>
<reference evidence="2 3" key="1">
    <citation type="submission" date="2023-03" db="EMBL/GenBank/DDBJ databases">
        <title>Paludisphaera mucosa sp. nov. a novel planctomycete from northern fen.</title>
        <authorList>
            <person name="Ivanova A."/>
        </authorList>
    </citation>
    <scope>NUCLEOTIDE SEQUENCE [LARGE SCALE GENOMIC DNA]</scope>
    <source>
        <strain evidence="2 3">Pla2</strain>
    </source>
</reference>
<dbReference type="EMBL" id="JARRAG010000002">
    <property type="protein sequence ID" value="MDG3006429.1"/>
    <property type="molecule type" value="Genomic_DNA"/>
</dbReference>
<sequence length="140" mass="15089">MPRKSRKKGQVEAPAAEPTPVAEVLEQSPIAAILADPNSGLVTADQLPIPSRSASPAVETVVAEELVESQKPKSTHVERLTGLRPTPSGFVGLESFKNAGIRLSRSLDKNVVAIQFADDQKPSRDGLNPENERLRDRGFL</sequence>
<accession>A0ABT6FFT7</accession>
<dbReference type="RefSeq" id="WP_277862726.1">
    <property type="nucleotide sequence ID" value="NZ_JARRAG010000002.1"/>
</dbReference>
<keyword evidence="3" id="KW-1185">Reference proteome</keyword>
<proteinExistence type="predicted"/>
<feature type="region of interest" description="Disordered" evidence="1">
    <location>
        <begin position="1"/>
        <end position="22"/>
    </location>
</feature>